<accession>A0ACB6ZUB0</accession>
<organism evidence="1 2">
    <name type="scientific">Thelephora ganbajun</name>
    <name type="common">Ganba fungus</name>
    <dbReference type="NCBI Taxonomy" id="370292"/>
    <lineage>
        <taxon>Eukaryota</taxon>
        <taxon>Fungi</taxon>
        <taxon>Dikarya</taxon>
        <taxon>Basidiomycota</taxon>
        <taxon>Agaricomycotina</taxon>
        <taxon>Agaricomycetes</taxon>
        <taxon>Thelephorales</taxon>
        <taxon>Thelephoraceae</taxon>
        <taxon>Thelephora</taxon>
    </lineage>
</organism>
<keyword evidence="2" id="KW-1185">Reference proteome</keyword>
<reference evidence="1" key="2">
    <citation type="journal article" date="2020" name="Nat. Commun.">
        <title>Large-scale genome sequencing of mycorrhizal fungi provides insights into the early evolution of symbiotic traits.</title>
        <authorList>
            <person name="Miyauchi S."/>
            <person name="Kiss E."/>
            <person name="Kuo A."/>
            <person name="Drula E."/>
            <person name="Kohler A."/>
            <person name="Sanchez-Garcia M."/>
            <person name="Morin E."/>
            <person name="Andreopoulos B."/>
            <person name="Barry K.W."/>
            <person name="Bonito G."/>
            <person name="Buee M."/>
            <person name="Carver A."/>
            <person name="Chen C."/>
            <person name="Cichocki N."/>
            <person name="Clum A."/>
            <person name="Culley D."/>
            <person name="Crous P.W."/>
            <person name="Fauchery L."/>
            <person name="Girlanda M."/>
            <person name="Hayes R.D."/>
            <person name="Keri Z."/>
            <person name="LaButti K."/>
            <person name="Lipzen A."/>
            <person name="Lombard V."/>
            <person name="Magnuson J."/>
            <person name="Maillard F."/>
            <person name="Murat C."/>
            <person name="Nolan M."/>
            <person name="Ohm R.A."/>
            <person name="Pangilinan J."/>
            <person name="Pereira M.F."/>
            <person name="Perotto S."/>
            <person name="Peter M."/>
            <person name="Pfister S."/>
            <person name="Riley R."/>
            <person name="Sitrit Y."/>
            <person name="Stielow J.B."/>
            <person name="Szollosi G."/>
            <person name="Zifcakova L."/>
            <person name="Stursova M."/>
            <person name="Spatafora J.W."/>
            <person name="Tedersoo L."/>
            <person name="Vaario L.M."/>
            <person name="Yamada A."/>
            <person name="Yan M."/>
            <person name="Wang P."/>
            <person name="Xu J."/>
            <person name="Bruns T."/>
            <person name="Baldrian P."/>
            <person name="Vilgalys R."/>
            <person name="Dunand C."/>
            <person name="Henrissat B."/>
            <person name="Grigoriev I.V."/>
            <person name="Hibbett D."/>
            <person name="Nagy L.G."/>
            <person name="Martin F.M."/>
        </authorList>
    </citation>
    <scope>NUCLEOTIDE SEQUENCE</scope>
    <source>
        <strain evidence="1">P2</strain>
    </source>
</reference>
<evidence type="ECO:0000313" key="2">
    <source>
        <dbReference type="Proteomes" id="UP000886501"/>
    </source>
</evidence>
<reference evidence="1" key="1">
    <citation type="submission" date="2019-10" db="EMBL/GenBank/DDBJ databases">
        <authorList>
            <consortium name="DOE Joint Genome Institute"/>
            <person name="Kuo A."/>
            <person name="Miyauchi S."/>
            <person name="Kiss E."/>
            <person name="Drula E."/>
            <person name="Kohler A."/>
            <person name="Sanchez-Garcia M."/>
            <person name="Andreopoulos B."/>
            <person name="Barry K.W."/>
            <person name="Bonito G."/>
            <person name="Buee M."/>
            <person name="Carver A."/>
            <person name="Chen C."/>
            <person name="Cichocki N."/>
            <person name="Clum A."/>
            <person name="Culley D."/>
            <person name="Crous P.W."/>
            <person name="Fauchery L."/>
            <person name="Girlanda M."/>
            <person name="Hayes R."/>
            <person name="Keri Z."/>
            <person name="Labutti K."/>
            <person name="Lipzen A."/>
            <person name="Lombard V."/>
            <person name="Magnuson J."/>
            <person name="Maillard F."/>
            <person name="Morin E."/>
            <person name="Murat C."/>
            <person name="Nolan M."/>
            <person name="Ohm R."/>
            <person name="Pangilinan J."/>
            <person name="Pereira M."/>
            <person name="Perotto S."/>
            <person name="Peter M."/>
            <person name="Riley R."/>
            <person name="Sitrit Y."/>
            <person name="Stielow B."/>
            <person name="Szollosi G."/>
            <person name="Zifcakova L."/>
            <person name="Stursova M."/>
            <person name="Spatafora J.W."/>
            <person name="Tedersoo L."/>
            <person name="Vaario L.-M."/>
            <person name="Yamada A."/>
            <person name="Yan M."/>
            <person name="Wang P."/>
            <person name="Xu J."/>
            <person name="Bruns T."/>
            <person name="Baldrian P."/>
            <person name="Vilgalys R."/>
            <person name="Henrissat B."/>
            <person name="Grigoriev I.V."/>
            <person name="Hibbett D."/>
            <person name="Nagy L.G."/>
            <person name="Martin F.M."/>
        </authorList>
    </citation>
    <scope>NUCLEOTIDE SEQUENCE</scope>
    <source>
        <strain evidence="1">P2</strain>
    </source>
</reference>
<name>A0ACB6ZUB0_THEGA</name>
<protein>
    <submittedName>
        <fullName evidence="1">Uncharacterized protein</fullName>
    </submittedName>
</protein>
<comment type="caution">
    <text evidence="1">The sequence shown here is derived from an EMBL/GenBank/DDBJ whole genome shotgun (WGS) entry which is preliminary data.</text>
</comment>
<dbReference type="EMBL" id="MU117965">
    <property type="protein sequence ID" value="KAF9653122.1"/>
    <property type="molecule type" value="Genomic_DNA"/>
</dbReference>
<evidence type="ECO:0000313" key="1">
    <source>
        <dbReference type="EMBL" id="KAF9653122.1"/>
    </source>
</evidence>
<proteinExistence type="predicted"/>
<gene>
    <name evidence="1" type="ORF">BDM02DRAFT_3108273</name>
</gene>
<sequence>MWYGHGEGVTLQTKGARIYLDPDTVPPHPGDQWTRFVCISDTHNCTPVVPDGDILLHAGDISAGVPESMESMFDWLKSLPQQTKVVIAGNHDVCLDENWKIGGYLGTMGFSGKVFEELQEVVRGDDARKSGVHYLEYESLEVEVRGKTWKVFGSPVCSIASGASLV</sequence>
<dbReference type="Proteomes" id="UP000886501">
    <property type="component" value="Unassembled WGS sequence"/>
</dbReference>